<protein>
    <submittedName>
        <fullName evidence="2">Uncharacterized protein</fullName>
    </submittedName>
</protein>
<dbReference type="GeneID" id="26910056"/>
<feature type="region of interest" description="Disordered" evidence="1">
    <location>
        <begin position="123"/>
        <end position="186"/>
    </location>
</feature>
<gene>
    <name evidence="2" type="ORF">ABB37_09773</name>
</gene>
<dbReference type="EMBL" id="LGTL01000034">
    <property type="protein sequence ID" value="KPA73641.1"/>
    <property type="molecule type" value="Genomic_DNA"/>
</dbReference>
<sequence length="186" mass="20069">MKLLKFVNSDAPHTLADAQLRNNCLCFPGKHGAAQFAKTWSIDTAPASFQGGYWLLDDNNSPICEVTDVLLAMPASAAADAAASATEDGFAQTSSSVTRPRGVSDAEVDGIDFRSKMGRQLERERGTYGATSKNASKSARAMMNAEEVTEKTHDRMKRAREALADAIENNDPTVTEKKGGKRSKKQ</sequence>
<feature type="compositionally biased region" description="Basic and acidic residues" evidence="1">
    <location>
        <begin position="148"/>
        <end position="163"/>
    </location>
</feature>
<name>A0A0N0DQX3_LEPPY</name>
<comment type="caution">
    <text evidence="2">The sequence shown here is derived from an EMBL/GenBank/DDBJ whole genome shotgun (WGS) entry which is preliminary data.</text>
</comment>
<dbReference type="AlphaFoldDB" id="A0A0N0DQX3"/>
<organism evidence="2 3">
    <name type="scientific">Leptomonas pyrrhocoris</name>
    <name type="common">Firebug parasite</name>
    <dbReference type="NCBI Taxonomy" id="157538"/>
    <lineage>
        <taxon>Eukaryota</taxon>
        <taxon>Discoba</taxon>
        <taxon>Euglenozoa</taxon>
        <taxon>Kinetoplastea</taxon>
        <taxon>Metakinetoplastina</taxon>
        <taxon>Trypanosomatida</taxon>
        <taxon>Trypanosomatidae</taxon>
        <taxon>Leishmaniinae</taxon>
        <taxon>Leptomonas</taxon>
    </lineage>
</organism>
<dbReference type="OMA" id="GCYWLLD"/>
<keyword evidence="3" id="KW-1185">Reference proteome</keyword>
<evidence type="ECO:0000256" key="1">
    <source>
        <dbReference type="SAM" id="MobiDB-lite"/>
    </source>
</evidence>
<evidence type="ECO:0000313" key="3">
    <source>
        <dbReference type="Proteomes" id="UP000037923"/>
    </source>
</evidence>
<dbReference type="RefSeq" id="XP_015652080.1">
    <property type="nucleotide sequence ID" value="XM_015809405.1"/>
</dbReference>
<reference evidence="2 3" key="1">
    <citation type="submission" date="2015-07" db="EMBL/GenBank/DDBJ databases">
        <title>High-quality genome of monoxenous trypanosomatid Leptomonas pyrrhocoris.</title>
        <authorList>
            <person name="Flegontov P."/>
            <person name="Butenko A."/>
            <person name="Firsov S."/>
            <person name="Vlcek C."/>
            <person name="Logacheva M.D."/>
            <person name="Field M."/>
            <person name="Filatov D."/>
            <person name="Flegontova O."/>
            <person name="Gerasimov E."/>
            <person name="Jackson A.P."/>
            <person name="Kelly S."/>
            <person name="Opperdoes F."/>
            <person name="O'Reilly A."/>
            <person name="Votypka J."/>
            <person name="Yurchenko V."/>
            <person name="Lukes J."/>
        </authorList>
    </citation>
    <scope>NUCLEOTIDE SEQUENCE [LARGE SCALE GENOMIC DNA]</scope>
    <source>
        <strain evidence="2">H10</strain>
    </source>
</reference>
<dbReference type="Proteomes" id="UP000037923">
    <property type="component" value="Unassembled WGS sequence"/>
</dbReference>
<evidence type="ECO:0000313" key="2">
    <source>
        <dbReference type="EMBL" id="KPA73641.1"/>
    </source>
</evidence>
<dbReference type="VEuPathDB" id="TriTrypDB:LpyrH10_34_0760"/>
<feature type="region of interest" description="Disordered" evidence="1">
    <location>
        <begin position="86"/>
        <end position="105"/>
    </location>
</feature>
<accession>A0A0N0DQX3</accession>
<dbReference type="OrthoDB" id="272328at2759"/>
<proteinExistence type="predicted"/>